<dbReference type="AlphaFoldDB" id="A0A9D2IVF4"/>
<dbReference type="PANTHER" id="PTHR33933">
    <property type="entry name" value="NUCLEOTIDYLTRANSFERASE"/>
    <property type="match status" value="1"/>
</dbReference>
<dbReference type="Pfam" id="PF18765">
    <property type="entry name" value="Polbeta"/>
    <property type="match status" value="1"/>
</dbReference>
<name>A0A9D2IVF4_9FIRM</name>
<evidence type="ECO:0000313" key="2">
    <source>
        <dbReference type="EMBL" id="HIZ24928.1"/>
    </source>
</evidence>
<gene>
    <name evidence="2" type="ORF">H9812_05615</name>
</gene>
<accession>A0A9D2IVF4</accession>
<dbReference type="InterPro" id="IPR041633">
    <property type="entry name" value="Polbeta"/>
</dbReference>
<feature type="domain" description="Polymerase beta nucleotidyltransferase" evidence="1">
    <location>
        <begin position="10"/>
        <end position="99"/>
    </location>
</feature>
<dbReference type="SUPFAM" id="SSF81301">
    <property type="entry name" value="Nucleotidyltransferase"/>
    <property type="match status" value="1"/>
</dbReference>
<reference evidence="2" key="1">
    <citation type="journal article" date="2021" name="PeerJ">
        <title>Extensive microbial diversity within the chicken gut microbiome revealed by metagenomics and culture.</title>
        <authorList>
            <person name="Gilroy R."/>
            <person name="Ravi A."/>
            <person name="Getino M."/>
            <person name="Pursley I."/>
            <person name="Horton D.L."/>
            <person name="Alikhan N.F."/>
            <person name="Baker D."/>
            <person name="Gharbi K."/>
            <person name="Hall N."/>
            <person name="Watson M."/>
            <person name="Adriaenssens E.M."/>
            <person name="Foster-Nyarko E."/>
            <person name="Jarju S."/>
            <person name="Secka A."/>
            <person name="Antonio M."/>
            <person name="Oren A."/>
            <person name="Chaudhuri R.R."/>
            <person name="La Ragione R."/>
            <person name="Hildebrand F."/>
            <person name="Pallen M.J."/>
        </authorList>
    </citation>
    <scope>NUCLEOTIDE SEQUENCE</scope>
    <source>
        <strain evidence="2">CHK33-5263</strain>
    </source>
</reference>
<dbReference type="PANTHER" id="PTHR33933:SF1">
    <property type="entry name" value="PROTEIN ADENYLYLTRANSFERASE MNTA-RELATED"/>
    <property type="match status" value="1"/>
</dbReference>
<dbReference type="InterPro" id="IPR043519">
    <property type="entry name" value="NT_sf"/>
</dbReference>
<dbReference type="Gene3D" id="3.30.460.10">
    <property type="entry name" value="Beta Polymerase, domain 2"/>
    <property type="match status" value="1"/>
</dbReference>
<evidence type="ECO:0000259" key="1">
    <source>
        <dbReference type="Pfam" id="PF18765"/>
    </source>
</evidence>
<evidence type="ECO:0000313" key="3">
    <source>
        <dbReference type="Proteomes" id="UP000824044"/>
    </source>
</evidence>
<dbReference type="Proteomes" id="UP000824044">
    <property type="component" value="Unassembled WGS sequence"/>
</dbReference>
<comment type="caution">
    <text evidence="2">The sequence shown here is derived from an EMBL/GenBank/DDBJ whole genome shotgun (WGS) entry which is preliminary data.</text>
</comment>
<dbReference type="EMBL" id="DXBS01000109">
    <property type="protein sequence ID" value="HIZ24928.1"/>
    <property type="molecule type" value="Genomic_DNA"/>
</dbReference>
<proteinExistence type="predicted"/>
<reference evidence="2" key="2">
    <citation type="submission" date="2021-04" db="EMBL/GenBank/DDBJ databases">
        <authorList>
            <person name="Gilroy R."/>
        </authorList>
    </citation>
    <scope>NUCLEOTIDE SEQUENCE</scope>
    <source>
        <strain evidence="2">CHK33-5263</strain>
    </source>
</reference>
<organism evidence="2 3">
    <name type="scientific">Candidatus Gallimonas intestinigallinarum</name>
    <dbReference type="NCBI Taxonomy" id="2838604"/>
    <lineage>
        <taxon>Bacteria</taxon>
        <taxon>Bacillati</taxon>
        <taxon>Bacillota</taxon>
        <taxon>Clostridia</taxon>
        <taxon>Candidatus Gallimonas</taxon>
    </lineage>
</organism>
<protein>
    <submittedName>
        <fullName evidence="2">Nucleotidyltransferase domain-containing protein</fullName>
    </submittedName>
</protein>
<sequence>MKHDSILSALAQTFRRYPAIERAVLFGSRARGDHREQSDYDVAIYGALPTSDKTALRIFCAEDLPTLHKVDLIFMSEQDGTPIAESIQREGIIFYDKDRK</sequence>
<dbReference type="CDD" id="cd05403">
    <property type="entry name" value="NT_KNTase_like"/>
    <property type="match status" value="1"/>
</dbReference>
<dbReference type="InterPro" id="IPR052548">
    <property type="entry name" value="Type_VII_TA_antitoxin"/>
</dbReference>